<sequence length="95" mass="11274">MQHDSRNERFENMRKGTFKYPDNRFGGYLPKRIPEPSEPRLSDNLVKYRFNDFMTQCRHSSLVRRTASPQNRIRDDPPMCLFTEADNVATKSAYK</sequence>
<evidence type="ECO:0000313" key="1">
    <source>
        <dbReference type="EMBL" id="KXA31260.1"/>
    </source>
</evidence>
<keyword evidence="2" id="KW-1185">Reference proteome</keyword>
<dbReference type="EMBL" id="LRQG01000283">
    <property type="protein sequence ID" value="KXA31260.1"/>
    <property type="molecule type" value="Genomic_DNA"/>
</dbReference>
<dbReference type="PATRIC" id="fig|28128.5.peg.3020"/>
<gene>
    <name evidence="1" type="ORF">HMPREF3226_02928</name>
</gene>
<reference evidence="2" key="1">
    <citation type="submission" date="2016-01" db="EMBL/GenBank/DDBJ databases">
        <authorList>
            <person name="Mitreva M."/>
            <person name="Pepin K.H."/>
            <person name="Mihindukulasuriya K.A."/>
            <person name="Fulton R."/>
            <person name="Fronick C."/>
            <person name="O'Laughlin M."/>
            <person name="Miner T."/>
            <person name="Herter B."/>
            <person name="Rosa B.A."/>
            <person name="Cordes M."/>
            <person name="Tomlinson C."/>
            <person name="Wollam A."/>
            <person name="Palsikar V.B."/>
            <person name="Mardis E.R."/>
            <person name="Wilson R.K."/>
        </authorList>
    </citation>
    <scope>NUCLEOTIDE SEQUENCE [LARGE SCALE GENOMIC DNA]</scope>
    <source>
        <strain evidence="2">MJR7716</strain>
    </source>
</reference>
<dbReference type="AlphaFoldDB" id="A0A133PRA4"/>
<organism evidence="1 2">
    <name type="scientific">Prevotella corporis</name>
    <dbReference type="NCBI Taxonomy" id="28128"/>
    <lineage>
        <taxon>Bacteria</taxon>
        <taxon>Pseudomonadati</taxon>
        <taxon>Bacteroidota</taxon>
        <taxon>Bacteroidia</taxon>
        <taxon>Bacteroidales</taxon>
        <taxon>Prevotellaceae</taxon>
        <taxon>Prevotella</taxon>
    </lineage>
</organism>
<dbReference type="Proteomes" id="UP000070533">
    <property type="component" value="Unassembled WGS sequence"/>
</dbReference>
<dbReference type="STRING" id="28128.HMPREF3226_02928"/>
<proteinExistence type="predicted"/>
<name>A0A133PRA4_9BACT</name>
<accession>A0A133PRA4</accession>
<evidence type="ECO:0000313" key="2">
    <source>
        <dbReference type="Proteomes" id="UP000070533"/>
    </source>
</evidence>
<protein>
    <submittedName>
        <fullName evidence="1">Uncharacterized protein</fullName>
    </submittedName>
</protein>
<comment type="caution">
    <text evidence="1">The sequence shown here is derived from an EMBL/GenBank/DDBJ whole genome shotgun (WGS) entry which is preliminary data.</text>
</comment>